<evidence type="ECO:0000313" key="1">
    <source>
        <dbReference type="EMBL" id="HIZ09876.1"/>
    </source>
</evidence>
<comment type="caution">
    <text evidence="1">The sequence shown here is derived from an EMBL/GenBank/DDBJ whole genome shotgun (WGS) entry which is preliminary data.</text>
</comment>
<name>A0A9D2D7I1_9FIRM</name>
<protein>
    <submittedName>
        <fullName evidence="1">Uncharacterized protein</fullName>
    </submittedName>
</protein>
<dbReference type="Proteomes" id="UP000824025">
    <property type="component" value="Unassembled WGS sequence"/>
</dbReference>
<evidence type="ECO:0000313" key="2">
    <source>
        <dbReference type="Proteomes" id="UP000824025"/>
    </source>
</evidence>
<gene>
    <name evidence="1" type="ORF">H9726_05250</name>
</gene>
<organism evidence="1 2">
    <name type="scientific">Candidatus Borkfalkia avicola</name>
    <dbReference type="NCBI Taxonomy" id="2838503"/>
    <lineage>
        <taxon>Bacteria</taxon>
        <taxon>Bacillati</taxon>
        <taxon>Bacillota</taxon>
        <taxon>Clostridia</taxon>
        <taxon>Christensenellales</taxon>
        <taxon>Christensenellaceae</taxon>
        <taxon>Candidatus Borkfalkia</taxon>
    </lineage>
</organism>
<proteinExistence type="predicted"/>
<feature type="non-terminal residue" evidence="1">
    <location>
        <position position="127"/>
    </location>
</feature>
<accession>A0A9D2D7I1</accession>
<sequence length="127" mass="15173">MVFLPLFVVCVLYFLRRARPRLCRTVHLHTTNFTIISYIFYKYVDKRYERYYNMNTHNYRLCAAYLQAPGRMWVSVREKHAFPPRGGREDVGQVRGNVRGKQKIWDGRAGEARQEEKIMSKAKRIVL</sequence>
<reference evidence="1" key="1">
    <citation type="journal article" date="2021" name="PeerJ">
        <title>Extensive microbial diversity within the chicken gut microbiome revealed by metagenomics and culture.</title>
        <authorList>
            <person name="Gilroy R."/>
            <person name="Ravi A."/>
            <person name="Getino M."/>
            <person name="Pursley I."/>
            <person name="Horton D.L."/>
            <person name="Alikhan N.F."/>
            <person name="Baker D."/>
            <person name="Gharbi K."/>
            <person name="Hall N."/>
            <person name="Watson M."/>
            <person name="Adriaenssens E.M."/>
            <person name="Foster-Nyarko E."/>
            <person name="Jarju S."/>
            <person name="Secka A."/>
            <person name="Antonio M."/>
            <person name="Oren A."/>
            <person name="Chaudhuri R.R."/>
            <person name="La Ragione R."/>
            <person name="Hildebrand F."/>
            <person name="Pallen M.J."/>
        </authorList>
    </citation>
    <scope>NUCLEOTIDE SEQUENCE</scope>
    <source>
        <strain evidence="1">CHK192-19661</strain>
    </source>
</reference>
<reference evidence="1" key="2">
    <citation type="submission" date="2021-04" db="EMBL/GenBank/DDBJ databases">
        <authorList>
            <person name="Gilroy R."/>
        </authorList>
    </citation>
    <scope>NUCLEOTIDE SEQUENCE</scope>
    <source>
        <strain evidence="1">CHK192-19661</strain>
    </source>
</reference>
<dbReference type="EMBL" id="DXCF01000028">
    <property type="protein sequence ID" value="HIZ09876.1"/>
    <property type="molecule type" value="Genomic_DNA"/>
</dbReference>
<dbReference type="AlphaFoldDB" id="A0A9D2D7I1"/>